<gene>
    <name evidence="3" type="ORF">B0I10_101310</name>
</gene>
<proteinExistence type="predicted"/>
<dbReference type="OrthoDB" id="9810303at2"/>
<dbReference type="Pfam" id="PF00535">
    <property type="entry name" value="Glycos_transf_2"/>
    <property type="match status" value="1"/>
</dbReference>
<dbReference type="RefSeq" id="WP_112084713.1">
    <property type="nucleotide sequence ID" value="NZ_QLSV01000001.1"/>
</dbReference>
<keyword evidence="1" id="KW-0472">Membrane</keyword>
<feature type="domain" description="Glycosyltransferase 2-like" evidence="2">
    <location>
        <begin position="6"/>
        <end position="145"/>
    </location>
</feature>
<comment type="caution">
    <text evidence="3">The sequence shown here is derived from an EMBL/GenBank/DDBJ whole genome shotgun (WGS) entry which is preliminary data.</text>
</comment>
<dbReference type="InterPro" id="IPR001173">
    <property type="entry name" value="Glyco_trans_2-like"/>
</dbReference>
<dbReference type="SUPFAM" id="SSF53448">
    <property type="entry name" value="Nucleotide-diphospho-sugar transferases"/>
    <property type="match status" value="1"/>
</dbReference>
<dbReference type="Proteomes" id="UP000249518">
    <property type="component" value="Unassembled WGS sequence"/>
</dbReference>
<keyword evidence="4" id="KW-1185">Reference proteome</keyword>
<evidence type="ECO:0000313" key="3">
    <source>
        <dbReference type="EMBL" id="RAR51134.1"/>
    </source>
</evidence>
<dbReference type="CDD" id="cd00761">
    <property type="entry name" value="Glyco_tranf_GTA_type"/>
    <property type="match status" value="1"/>
</dbReference>
<evidence type="ECO:0000256" key="1">
    <source>
        <dbReference type="SAM" id="Phobius"/>
    </source>
</evidence>
<dbReference type="AlphaFoldDB" id="A0A328X4H7"/>
<organism evidence="3 4">
    <name type="scientific">Flavobacterium lacus</name>
    <dbReference type="NCBI Taxonomy" id="1353778"/>
    <lineage>
        <taxon>Bacteria</taxon>
        <taxon>Pseudomonadati</taxon>
        <taxon>Bacteroidota</taxon>
        <taxon>Flavobacteriia</taxon>
        <taxon>Flavobacteriales</taxon>
        <taxon>Flavobacteriaceae</taxon>
        <taxon>Flavobacterium</taxon>
    </lineage>
</organism>
<evidence type="ECO:0000259" key="2">
    <source>
        <dbReference type="Pfam" id="PF00535"/>
    </source>
</evidence>
<keyword evidence="1" id="KW-0812">Transmembrane</keyword>
<keyword evidence="3" id="KW-0808">Transferase</keyword>
<dbReference type="EMBL" id="QLSV01000001">
    <property type="protein sequence ID" value="RAR51134.1"/>
    <property type="molecule type" value="Genomic_DNA"/>
</dbReference>
<accession>A0A328X4H7</accession>
<dbReference type="GO" id="GO:0016758">
    <property type="term" value="F:hexosyltransferase activity"/>
    <property type="evidence" value="ECO:0007669"/>
    <property type="project" value="UniProtKB-ARBA"/>
</dbReference>
<sequence length="309" mass="36258">MEKTITVFTPTFNRAFCLGDLYESLLHQTNKDFLWLIIDDGSSDATDELVQRWKDENQIEIHYFYKENGGMHTAHNLAYEHLHTELSVCIDSDDMMTHDAIEKILSFWEQNKSDQCGGIYALDEDKKGNIIGEKFPDDLKSFQGWGCKYIFYGENNEKKVKITGDKKFISVTKILKKYPPIPVFEGEKYYSLYYKQYFIERDYTILILNEPVCIVEYLADGSSLNMTSQYLKNPRGFQHLRLLMMNMAPSFEIRFTQAIHYINSCLILGHYNFWRGAAKKGLITLAIPFGFCLYLLTMYQNYQNKKHKR</sequence>
<feature type="transmembrane region" description="Helical" evidence="1">
    <location>
        <begin position="281"/>
        <end position="299"/>
    </location>
</feature>
<evidence type="ECO:0000313" key="4">
    <source>
        <dbReference type="Proteomes" id="UP000249518"/>
    </source>
</evidence>
<dbReference type="Gene3D" id="3.90.550.10">
    <property type="entry name" value="Spore Coat Polysaccharide Biosynthesis Protein SpsA, Chain A"/>
    <property type="match status" value="1"/>
</dbReference>
<dbReference type="PANTHER" id="PTHR22916">
    <property type="entry name" value="GLYCOSYLTRANSFERASE"/>
    <property type="match status" value="1"/>
</dbReference>
<dbReference type="PANTHER" id="PTHR22916:SF3">
    <property type="entry name" value="UDP-GLCNAC:BETAGAL BETA-1,3-N-ACETYLGLUCOSAMINYLTRANSFERASE-LIKE PROTEIN 1"/>
    <property type="match status" value="1"/>
</dbReference>
<reference evidence="3 4" key="1">
    <citation type="submission" date="2018-06" db="EMBL/GenBank/DDBJ databases">
        <title>Genomic Encyclopedia of Type Strains, Phase III (KMG-III): the genomes of soil and plant-associated and newly described type strains.</title>
        <authorList>
            <person name="Whitman W."/>
        </authorList>
    </citation>
    <scope>NUCLEOTIDE SEQUENCE [LARGE SCALE GENOMIC DNA]</scope>
    <source>
        <strain evidence="3 4">CGMCC 1.12504</strain>
    </source>
</reference>
<name>A0A328X4H7_9FLAO</name>
<protein>
    <submittedName>
        <fullName evidence="3">Glycosyltransferase involved in cell wall biosynthesis</fullName>
    </submittedName>
</protein>
<keyword evidence="1" id="KW-1133">Transmembrane helix</keyword>
<dbReference type="InterPro" id="IPR029044">
    <property type="entry name" value="Nucleotide-diphossugar_trans"/>
</dbReference>